<feature type="transmembrane region" description="Helical" evidence="2">
    <location>
        <begin position="144"/>
        <end position="163"/>
    </location>
</feature>
<gene>
    <name evidence="3" type="ORF">BaRGS_00024442</name>
</gene>
<feature type="transmembrane region" description="Helical" evidence="2">
    <location>
        <begin position="198"/>
        <end position="216"/>
    </location>
</feature>
<keyword evidence="2" id="KW-0472">Membrane</keyword>
<protein>
    <submittedName>
        <fullName evidence="3">Uncharacterized protein</fullName>
    </submittedName>
</protein>
<dbReference type="AlphaFoldDB" id="A0ABD0KB60"/>
<evidence type="ECO:0000313" key="4">
    <source>
        <dbReference type="Proteomes" id="UP001519460"/>
    </source>
</evidence>
<feature type="compositionally biased region" description="Basic and acidic residues" evidence="1">
    <location>
        <begin position="93"/>
        <end position="105"/>
    </location>
</feature>
<organism evidence="3 4">
    <name type="scientific">Batillaria attramentaria</name>
    <dbReference type="NCBI Taxonomy" id="370345"/>
    <lineage>
        <taxon>Eukaryota</taxon>
        <taxon>Metazoa</taxon>
        <taxon>Spiralia</taxon>
        <taxon>Lophotrochozoa</taxon>
        <taxon>Mollusca</taxon>
        <taxon>Gastropoda</taxon>
        <taxon>Caenogastropoda</taxon>
        <taxon>Sorbeoconcha</taxon>
        <taxon>Cerithioidea</taxon>
        <taxon>Batillariidae</taxon>
        <taxon>Batillaria</taxon>
    </lineage>
</organism>
<accession>A0ABD0KB60</accession>
<feature type="region of interest" description="Disordered" evidence="1">
    <location>
        <begin position="75"/>
        <end position="112"/>
    </location>
</feature>
<keyword evidence="4" id="KW-1185">Reference proteome</keyword>
<evidence type="ECO:0000256" key="1">
    <source>
        <dbReference type="SAM" id="MobiDB-lite"/>
    </source>
</evidence>
<keyword evidence="2" id="KW-0812">Transmembrane</keyword>
<reference evidence="3 4" key="1">
    <citation type="journal article" date="2023" name="Sci. Data">
        <title>Genome assembly of the Korean intertidal mud-creeper Batillaria attramentaria.</title>
        <authorList>
            <person name="Patra A.K."/>
            <person name="Ho P.T."/>
            <person name="Jun S."/>
            <person name="Lee S.J."/>
            <person name="Kim Y."/>
            <person name="Won Y.J."/>
        </authorList>
    </citation>
    <scope>NUCLEOTIDE SEQUENCE [LARGE SCALE GENOMIC DNA]</scope>
    <source>
        <strain evidence="3">Wonlab-2016</strain>
    </source>
</reference>
<dbReference type="EMBL" id="JACVVK020000212">
    <property type="protein sequence ID" value="KAK7484317.1"/>
    <property type="molecule type" value="Genomic_DNA"/>
</dbReference>
<keyword evidence="2" id="KW-1133">Transmembrane helix</keyword>
<evidence type="ECO:0000313" key="3">
    <source>
        <dbReference type="EMBL" id="KAK7484317.1"/>
    </source>
</evidence>
<dbReference type="Proteomes" id="UP001519460">
    <property type="component" value="Unassembled WGS sequence"/>
</dbReference>
<evidence type="ECO:0000256" key="2">
    <source>
        <dbReference type="SAM" id="Phobius"/>
    </source>
</evidence>
<sequence>MFAASARTANSMWRAHTLPRRTVFAFHVPQTQPAAEHLVEYEKCLARSATIPRAGPHLTASVRHFTKSLHNQMFKRGSNRDSSGGDSSTIQHECPELPKEDEPQPKRKRQRKETKLDKAYAIVCTYVRYAKLAVFMTLKVLKVTWVPITGAVAAVMSAPYALSTIGFGPDGIIEGSLAATMLSAGAGGIPLYGKLCLAAAGSFLAFMMLQMPVIVIKAKFKSECFFDYSRL</sequence>
<proteinExistence type="predicted"/>
<dbReference type="InterPro" id="IPR038213">
    <property type="entry name" value="IFI6/IFI27-like_sf"/>
</dbReference>
<name>A0ABD0KB60_9CAEN</name>
<dbReference type="Gene3D" id="6.10.110.10">
    <property type="match status" value="1"/>
</dbReference>
<comment type="caution">
    <text evidence="3">The sequence shown here is derived from an EMBL/GenBank/DDBJ whole genome shotgun (WGS) entry which is preliminary data.</text>
</comment>